<keyword evidence="2" id="KW-0808">Transferase</keyword>
<dbReference type="GO" id="GO:0005737">
    <property type="term" value="C:cytoplasm"/>
    <property type="evidence" value="ECO:0007669"/>
    <property type="project" value="TreeGrafter"/>
</dbReference>
<organism evidence="6 7">
    <name type="scientific">Acrobeloides nanus</name>
    <dbReference type="NCBI Taxonomy" id="290746"/>
    <lineage>
        <taxon>Eukaryota</taxon>
        <taxon>Metazoa</taxon>
        <taxon>Ecdysozoa</taxon>
        <taxon>Nematoda</taxon>
        <taxon>Chromadorea</taxon>
        <taxon>Rhabditida</taxon>
        <taxon>Tylenchina</taxon>
        <taxon>Cephalobomorpha</taxon>
        <taxon>Cephaloboidea</taxon>
        <taxon>Cephalobidae</taxon>
        <taxon>Acrobeloides</taxon>
    </lineage>
</organism>
<dbReference type="GO" id="GO:0004161">
    <property type="term" value="F:dimethylallyltranstransferase activity"/>
    <property type="evidence" value="ECO:0007669"/>
    <property type="project" value="TreeGrafter"/>
</dbReference>
<proteinExistence type="predicted"/>
<sequence length="243" mass="28314">MDDAKLRRGKPCWHTLPGIGLNAINDGLLLDCSIDWVIREAIPQHPHQATILQTLYETKRKTVIGQMLDSDSVDLDLYTWERYNQIVEHKTSHYTYYCPLALGCYLADNICYMTEVQRFAYKIGRLFQAQDDFLDVFGDETVTGKSSTDLADRKCSWVVCRTLDKIRSDSNKLKEFKENFGQSDESRIRIAKRIICEAEVEKDFKDFQQKLAQELYRDADNFIIQELCTVLRNAIDSLYDRKK</sequence>
<name>A0A914EJ59_9BILA</name>
<dbReference type="GO" id="GO:0004337">
    <property type="term" value="F:(2E,6E)-farnesyl diphosphate synthase activity"/>
    <property type="evidence" value="ECO:0007669"/>
    <property type="project" value="TreeGrafter"/>
</dbReference>
<dbReference type="Pfam" id="PF00348">
    <property type="entry name" value="polyprenyl_synt"/>
    <property type="match status" value="1"/>
</dbReference>
<keyword evidence="3" id="KW-0479">Metal-binding</keyword>
<evidence type="ECO:0000256" key="4">
    <source>
        <dbReference type="ARBA" id="ARBA00022842"/>
    </source>
</evidence>
<dbReference type="GO" id="GO:0045337">
    <property type="term" value="P:farnesyl diphosphate biosynthetic process"/>
    <property type="evidence" value="ECO:0007669"/>
    <property type="project" value="TreeGrafter"/>
</dbReference>
<evidence type="ECO:0000313" key="6">
    <source>
        <dbReference type="Proteomes" id="UP000887540"/>
    </source>
</evidence>
<comment type="cofactor">
    <cofactor evidence="1">
        <name>Mg(2+)</name>
        <dbReference type="ChEBI" id="CHEBI:18420"/>
    </cofactor>
</comment>
<evidence type="ECO:0000313" key="7">
    <source>
        <dbReference type="WBParaSite" id="ACRNAN_scaffold8763.g21999.t1"/>
    </source>
</evidence>
<dbReference type="Gene3D" id="1.10.600.10">
    <property type="entry name" value="Farnesyl Diphosphate Synthase"/>
    <property type="match status" value="1"/>
</dbReference>
<comment type="pathway">
    <text evidence="5">Pheromone biosynthesis.</text>
</comment>
<dbReference type="PANTHER" id="PTHR11525">
    <property type="entry name" value="FARNESYL-PYROPHOSPHATE SYNTHETASE"/>
    <property type="match status" value="1"/>
</dbReference>
<dbReference type="InterPro" id="IPR008949">
    <property type="entry name" value="Isoprenoid_synthase_dom_sf"/>
</dbReference>
<keyword evidence="6" id="KW-1185">Reference proteome</keyword>
<dbReference type="InterPro" id="IPR039702">
    <property type="entry name" value="FPS1-like"/>
</dbReference>
<dbReference type="InterPro" id="IPR000092">
    <property type="entry name" value="Polyprenyl_synt"/>
</dbReference>
<keyword evidence="4" id="KW-0460">Magnesium</keyword>
<dbReference type="WBParaSite" id="ACRNAN_scaffold8763.g21999.t1">
    <property type="protein sequence ID" value="ACRNAN_scaffold8763.g21999.t1"/>
    <property type="gene ID" value="ACRNAN_scaffold8763.g21999"/>
</dbReference>
<evidence type="ECO:0000256" key="5">
    <source>
        <dbReference type="ARBA" id="ARBA00033740"/>
    </source>
</evidence>
<dbReference type="AlphaFoldDB" id="A0A914EJ59"/>
<dbReference type="SUPFAM" id="SSF48576">
    <property type="entry name" value="Terpenoid synthases"/>
    <property type="match status" value="1"/>
</dbReference>
<accession>A0A914EJ59</accession>
<dbReference type="Proteomes" id="UP000887540">
    <property type="component" value="Unplaced"/>
</dbReference>
<dbReference type="GO" id="GO:0046872">
    <property type="term" value="F:metal ion binding"/>
    <property type="evidence" value="ECO:0007669"/>
    <property type="project" value="UniProtKB-KW"/>
</dbReference>
<dbReference type="GO" id="GO:0042811">
    <property type="term" value="P:pheromone biosynthetic process"/>
    <property type="evidence" value="ECO:0007669"/>
    <property type="project" value="UniProtKB-ARBA"/>
</dbReference>
<protein>
    <submittedName>
        <fullName evidence="7">Farnesyl diphosphate synthase</fullName>
    </submittedName>
</protein>
<evidence type="ECO:0000256" key="2">
    <source>
        <dbReference type="ARBA" id="ARBA00022679"/>
    </source>
</evidence>
<dbReference type="PANTHER" id="PTHR11525:SF0">
    <property type="entry name" value="FARNESYL PYROPHOSPHATE SYNTHASE"/>
    <property type="match status" value="1"/>
</dbReference>
<reference evidence="7" key="1">
    <citation type="submission" date="2022-11" db="UniProtKB">
        <authorList>
            <consortium name="WormBaseParasite"/>
        </authorList>
    </citation>
    <scope>IDENTIFICATION</scope>
</reference>
<evidence type="ECO:0000256" key="3">
    <source>
        <dbReference type="ARBA" id="ARBA00022723"/>
    </source>
</evidence>
<evidence type="ECO:0000256" key="1">
    <source>
        <dbReference type="ARBA" id="ARBA00001946"/>
    </source>
</evidence>